<sequence>MFEKSLYDLIEGLRNHKGNEKEYIQNNLKECRAEIKGQDKDLKATALLKLVYLEMFGYDMSWAAFHVLEVMSSANYLQKRVGYLGAVQSFRADTEVLMLATNLLKKDLTTTAVPTLSLPIAALPHIVTSSLALLTLQDLLPRINHSEPAIRKKTIVTLYRLALVYPETLRPAWPKIKSRLMDVNEDASVIASIVNVICELGWRRPQDILPLVPRLFELLVEGGNNWMAIKLIKLFASLTQLEPRLVRKLLPHLTAIIQTTPAMSLLYECINGIIQGGIFDSAVESAGGEEIAALCVSKLRGMIMIEGDANLKFVALLAFNKIVVTHPILVSQQEDVIMDCIDSTDLLIRLRALDLVVRMVDSDNLIPIISRLMRQLRDLRSVSSEAARNQFRQIETNDDSDVESPKGNNCPEENRAEAPHMPNDYKLSVISRILDMCSNNNYGNLIDFQWYINILIKIFRLIPTSASITLEGSSKMKGDFSISKISERIGDELRNVAVKVKAVRMQATRAAELLMVSTCNDESSTKMVNSGFLGPIAWVVGEFASSLATPEISLNALLRLLEKSIEPGPLITYLHALPKVFSFIASDNQTKWTPERKTMISLLLSRIIYVLESLTTHPNLEVQERSVEYSELLKLSAEASSSHDANFQQEPPLILTKAIPSLFLGLELNSIAPGAQKIVPKPSGLDLNQEINENLKFLLDDINLVSYEDSKNNSFDAYYYNSIVSISVFSGATASNHFSDEEQPQPDQLDDEKFRLDPDIIEKRRAERTEKNKDDPFYIFPIDVKSEFSETFDSLNTGSKSDFNVNEIPILSLNPDETGFSEQATPKILNTIKHRKRVEVAADETIVISDIQTMDLEGNESKPNKLHKVKSKKNSSLLQVDSSYISTFCLENNIPEVSNSFGQDRDDETEIAKAMNELEMQRLEMQRASERIQAPQSVERTTVIKKKKKIKKNTIVPENIDQGRVKGKKKSKISGEDNAIKKVGKKKKKAPKNAD</sequence>
<dbReference type="Pfam" id="PF01602">
    <property type="entry name" value="Adaptin_N"/>
    <property type="match status" value="1"/>
</dbReference>
<dbReference type="Proteomes" id="UP000285326">
    <property type="component" value="Unassembled WGS sequence"/>
</dbReference>
<dbReference type="GO" id="GO:0030123">
    <property type="term" value="C:AP-3 adaptor complex"/>
    <property type="evidence" value="ECO:0007669"/>
    <property type="project" value="InterPro"/>
</dbReference>
<dbReference type="GO" id="GO:0006896">
    <property type="term" value="P:Golgi to vacuole transport"/>
    <property type="evidence" value="ECO:0007669"/>
    <property type="project" value="TreeGrafter"/>
</dbReference>
<evidence type="ECO:0000256" key="7">
    <source>
        <dbReference type="PIRNR" id="PIRNR037092"/>
    </source>
</evidence>
<feature type="compositionally biased region" description="Basic residues" evidence="8">
    <location>
        <begin position="982"/>
        <end position="995"/>
    </location>
</feature>
<keyword evidence="5 7" id="KW-0653">Protein transport</keyword>
<evidence type="ECO:0000256" key="5">
    <source>
        <dbReference type="ARBA" id="ARBA00022927"/>
    </source>
</evidence>
<evidence type="ECO:0000256" key="4">
    <source>
        <dbReference type="ARBA" id="ARBA00022737"/>
    </source>
</evidence>
<name>A0A420IDP3_9PEZI</name>
<keyword evidence="7" id="KW-0333">Golgi apparatus</keyword>
<proteinExistence type="inferred from homology"/>
<dbReference type="InterPro" id="IPR016024">
    <property type="entry name" value="ARM-type_fold"/>
</dbReference>
<dbReference type="PIRSF" id="PIRSF037092">
    <property type="entry name" value="AP3_complex_delta"/>
    <property type="match status" value="1"/>
</dbReference>
<evidence type="ECO:0000256" key="3">
    <source>
        <dbReference type="ARBA" id="ARBA00022448"/>
    </source>
</evidence>
<dbReference type="GO" id="GO:0005794">
    <property type="term" value="C:Golgi apparatus"/>
    <property type="evidence" value="ECO:0007669"/>
    <property type="project" value="UniProtKB-SubCell"/>
</dbReference>
<gene>
    <name evidence="10" type="ORF">GcM1_247086</name>
</gene>
<feature type="region of interest" description="Disordered" evidence="8">
    <location>
        <begin position="393"/>
        <end position="418"/>
    </location>
</feature>
<comment type="caution">
    <text evidence="10">The sequence shown here is derived from an EMBL/GenBank/DDBJ whole genome shotgun (WGS) entry which is preliminary data.</text>
</comment>
<keyword evidence="3 7" id="KW-0813">Transport</keyword>
<comment type="subcellular location">
    <subcellularLocation>
        <location evidence="1">Endomembrane system</location>
    </subcellularLocation>
    <subcellularLocation>
        <location evidence="7">Golgi apparatus</location>
    </subcellularLocation>
</comment>
<accession>A0A420IDP3</accession>
<protein>
    <recommendedName>
        <fullName evidence="7">AP-3 complex subunit delta</fullName>
    </recommendedName>
</protein>
<dbReference type="PANTHER" id="PTHR22781:SF12">
    <property type="entry name" value="AP-3 COMPLEX SUBUNIT DELTA-1"/>
    <property type="match status" value="1"/>
</dbReference>
<dbReference type="InterPro" id="IPR017105">
    <property type="entry name" value="AP3_complex_dsu"/>
</dbReference>
<dbReference type="Gene3D" id="1.25.10.10">
    <property type="entry name" value="Leucine-rich Repeat Variant"/>
    <property type="match status" value="1"/>
</dbReference>
<evidence type="ECO:0000313" key="11">
    <source>
        <dbReference type="Proteomes" id="UP000285326"/>
    </source>
</evidence>
<dbReference type="SUPFAM" id="SSF48371">
    <property type="entry name" value="ARM repeat"/>
    <property type="match status" value="1"/>
</dbReference>
<keyword evidence="6" id="KW-0472">Membrane</keyword>
<reference evidence="10 11" key="1">
    <citation type="journal article" date="2018" name="BMC Genomics">
        <title>Comparative genome analyses reveal sequence features reflecting distinct modes of host-adaptation between dicot and monocot powdery mildew.</title>
        <authorList>
            <person name="Wu Y."/>
            <person name="Ma X."/>
            <person name="Pan Z."/>
            <person name="Kale S.D."/>
            <person name="Song Y."/>
            <person name="King H."/>
            <person name="Zhang Q."/>
            <person name="Presley C."/>
            <person name="Deng X."/>
            <person name="Wei C.I."/>
            <person name="Xiao S."/>
        </authorList>
    </citation>
    <scope>NUCLEOTIDE SEQUENCE [LARGE SCALE GENOMIC DNA]</scope>
    <source>
        <strain evidence="10">UMSG1</strain>
    </source>
</reference>
<organism evidence="10 11">
    <name type="scientific">Golovinomyces cichoracearum</name>
    <dbReference type="NCBI Taxonomy" id="62708"/>
    <lineage>
        <taxon>Eukaryota</taxon>
        <taxon>Fungi</taxon>
        <taxon>Dikarya</taxon>
        <taxon>Ascomycota</taxon>
        <taxon>Pezizomycotina</taxon>
        <taxon>Leotiomycetes</taxon>
        <taxon>Erysiphales</taxon>
        <taxon>Erysiphaceae</taxon>
        <taxon>Golovinomyces</taxon>
    </lineage>
</organism>
<comment type="function">
    <text evidence="7">Part of the AP-3 complex, an adaptor-related complex which is not clathrin-associated. The complex is associated with the Golgi region as well as more peripheral structures. It facilitates the budding of vesicles from the Golgi membrane.</text>
</comment>
<dbReference type="GO" id="GO:0010008">
    <property type="term" value="C:endosome membrane"/>
    <property type="evidence" value="ECO:0007669"/>
    <property type="project" value="TreeGrafter"/>
</dbReference>
<keyword evidence="4" id="KW-0677">Repeat</keyword>
<evidence type="ECO:0000256" key="8">
    <source>
        <dbReference type="SAM" id="MobiDB-lite"/>
    </source>
</evidence>
<evidence type="ECO:0000313" key="10">
    <source>
        <dbReference type="EMBL" id="RKF72612.1"/>
    </source>
</evidence>
<dbReference type="InterPro" id="IPR002553">
    <property type="entry name" value="Clathrin/coatomer_adapt-like_N"/>
</dbReference>
<dbReference type="EMBL" id="MCBS01024759">
    <property type="protein sequence ID" value="RKF72612.1"/>
    <property type="molecule type" value="Genomic_DNA"/>
</dbReference>
<dbReference type="InterPro" id="IPR011989">
    <property type="entry name" value="ARM-like"/>
</dbReference>
<dbReference type="AlphaFoldDB" id="A0A420IDP3"/>
<dbReference type="GO" id="GO:0006623">
    <property type="term" value="P:protein targeting to vacuole"/>
    <property type="evidence" value="ECO:0007669"/>
    <property type="project" value="TreeGrafter"/>
</dbReference>
<comment type="subunit">
    <text evidence="7">Adaptor protein complex 3 (AP-3) is a heterotetramer.</text>
</comment>
<feature type="domain" description="Clathrin/coatomer adaptor adaptin-like N-terminal" evidence="9">
    <location>
        <begin position="20"/>
        <end position="635"/>
    </location>
</feature>
<dbReference type="PANTHER" id="PTHR22781">
    <property type="entry name" value="DELTA ADAPTIN-RELATED"/>
    <property type="match status" value="1"/>
</dbReference>
<evidence type="ECO:0000256" key="6">
    <source>
        <dbReference type="ARBA" id="ARBA00023136"/>
    </source>
</evidence>
<evidence type="ECO:0000256" key="2">
    <source>
        <dbReference type="ARBA" id="ARBA00006613"/>
    </source>
</evidence>
<feature type="region of interest" description="Disordered" evidence="8">
    <location>
        <begin position="955"/>
        <end position="995"/>
    </location>
</feature>
<evidence type="ECO:0000259" key="9">
    <source>
        <dbReference type="Pfam" id="PF01602"/>
    </source>
</evidence>
<evidence type="ECO:0000256" key="1">
    <source>
        <dbReference type="ARBA" id="ARBA00004308"/>
    </source>
</evidence>
<comment type="similarity">
    <text evidence="2 7">Belongs to the adaptor complexes large subunit family.</text>
</comment>